<dbReference type="InterPro" id="IPR009799">
    <property type="entry name" value="EthD_dom"/>
</dbReference>
<evidence type="ECO:0000256" key="1">
    <source>
        <dbReference type="SAM" id="MobiDB-lite"/>
    </source>
</evidence>
<comment type="caution">
    <text evidence="3">The sequence shown here is derived from an EMBL/GenBank/DDBJ whole genome shotgun (WGS) entry which is preliminary data.</text>
</comment>
<name>A0A4R2MUS5_9BURK</name>
<feature type="domain" description="EthD" evidence="2">
    <location>
        <begin position="160"/>
        <end position="227"/>
    </location>
</feature>
<dbReference type="AlphaFoldDB" id="A0A4R2MUS5"/>
<gene>
    <name evidence="3" type="ORF">EV674_13711</name>
</gene>
<dbReference type="GO" id="GO:0016491">
    <property type="term" value="F:oxidoreductase activity"/>
    <property type="evidence" value="ECO:0007669"/>
    <property type="project" value="InterPro"/>
</dbReference>
<proteinExistence type="predicted"/>
<protein>
    <submittedName>
        <fullName evidence="3">EthD domain-containing protein</fullName>
    </submittedName>
</protein>
<dbReference type="Pfam" id="PF07110">
    <property type="entry name" value="EthD"/>
    <property type="match status" value="2"/>
</dbReference>
<reference evidence="3 4" key="1">
    <citation type="submission" date="2019-03" db="EMBL/GenBank/DDBJ databases">
        <title>Genomic Encyclopedia of Type Strains, Phase IV (KMG-IV): sequencing the most valuable type-strain genomes for metagenomic binning, comparative biology and taxonomic classification.</title>
        <authorList>
            <person name="Goeker M."/>
        </authorList>
    </citation>
    <scope>NUCLEOTIDE SEQUENCE [LARGE SCALE GENOMIC DNA]</scope>
    <source>
        <strain evidence="3 4">DSM 1837</strain>
    </source>
</reference>
<dbReference type="Gene3D" id="3.30.70.100">
    <property type="match status" value="2"/>
</dbReference>
<feature type="domain" description="EthD" evidence="2">
    <location>
        <begin position="39"/>
        <end position="124"/>
    </location>
</feature>
<feature type="region of interest" description="Disordered" evidence="1">
    <location>
        <begin position="1"/>
        <end position="23"/>
    </location>
</feature>
<dbReference type="EMBL" id="SLXH01000037">
    <property type="protein sequence ID" value="TCP12538.1"/>
    <property type="molecule type" value="Genomic_DNA"/>
</dbReference>
<evidence type="ECO:0000313" key="3">
    <source>
        <dbReference type="EMBL" id="TCP12538.1"/>
    </source>
</evidence>
<organism evidence="3 4">
    <name type="scientific">Simplicispira metamorpha</name>
    <dbReference type="NCBI Taxonomy" id="80881"/>
    <lineage>
        <taxon>Bacteria</taxon>
        <taxon>Pseudomonadati</taxon>
        <taxon>Pseudomonadota</taxon>
        <taxon>Betaproteobacteria</taxon>
        <taxon>Burkholderiales</taxon>
        <taxon>Comamonadaceae</taxon>
        <taxon>Simplicispira</taxon>
    </lineage>
</organism>
<dbReference type="OrthoDB" id="8525693at2"/>
<sequence length="274" mass="30198">MPSPDTASATTTPQPPAPLPAESTPARWRMIYLARRNPALAAGDFAQAWREHSALGRQCRNVQDKVLGVTQCARLRDHGEDGGLPGASTDYDGVNLLQLRDLAVATDLWNDPETLAIMRPDEPRVFSTYVRNFTLVCREQVLRDGPASPVGVFGFLRRNPGVSKSAFDTAWNNGPQDAWLSAPALDNARRVVHNHVVQTPPEGYDYDAIAEWWFDSADAARSAFADSRNGNGNGAPDMRSNVRDLRCQLPAPYSALVDLKQSVFMFTQVTHQRP</sequence>
<evidence type="ECO:0000259" key="2">
    <source>
        <dbReference type="Pfam" id="PF07110"/>
    </source>
</evidence>
<dbReference type="RefSeq" id="WP_119014574.1">
    <property type="nucleotide sequence ID" value="NZ_QXNC01000041.1"/>
</dbReference>
<accession>A0A4R2MUS5</accession>
<evidence type="ECO:0000313" key="4">
    <source>
        <dbReference type="Proteomes" id="UP000295182"/>
    </source>
</evidence>
<keyword evidence="4" id="KW-1185">Reference proteome</keyword>
<dbReference type="Proteomes" id="UP000295182">
    <property type="component" value="Unassembled WGS sequence"/>
</dbReference>
<feature type="compositionally biased region" description="Low complexity" evidence="1">
    <location>
        <begin position="1"/>
        <end position="12"/>
    </location>
</feature>
<dbReference type="SUPFAM" id="SSF54909">
    <property type="entry name" value="Dimeric alpha+beta barrel"/>
    <property type="match status" value="1"/>
</dbReference>
<dbReference type="InterPro" id="IPR011008">
    <property type="entry name" value="Dimeric_a/b-barrel"/>
</dbReference>